<dbReference type="InterPro" id="IPR036388">
    <property type="entry name" value="WH-like_DNA-bd_sf"/>
</dbReference>
<dbReference type="GO" id="GO:0003700">
    <property type="term" value="F:DNA-binding transcription factor activity"/>
    <property type="evidence" value="ECO:0007669"/>
    <property type="project" value="InterPro"/>
</dbReference>
<dbReference type="PRINTS" id="PR00035">
    <property type="entry name" value="HTHGNTR"/>
</dbReference>
<comment type="caution">
    <text evidence="5">The sequence shown here is derived from an EMBL/GenBank/DDBJ whole genome shotgun (WGS) entry which is preliminary data.</text>
</comment>
<protein>
    <submittedName>
        <fullName evidence="5">GntR family transcriptional regulator</fullName>
    </submittedName>
</protein>
<reference evidence="5 6" key="1">
    <citation type="submission" date="2019-03" db="EMBL/GenBank/DDBJ databases">
        <title>Draft genome sequences of novel Actinobacteria.</title>
        <authorList>
            <person name="Sahin N."/>
            <person name="Ay H."/>
            <person name="Saygin H."/>
        </authorList>
    </citation>
    <scope>NUCLEOTIDE SEQUENCE [LARGE SCALE GENOMIC DNA]</scope>
    <source>
        <strain evidence="5 6">6K102</strain>
    </source>
</reference>
<dbReference type="Proteomes" id="UP000295136">
    <property type="component" value="Unassembled WGS sequence"/>
</dbReference>
<name>A0A4R5EHU5_9ACTN</name>
<keyword evidence="1" id="KW-0805">Transcription regulation</keyword>
<accession>A0A4R5EHU5</accession>
<dbReference type="CDD" id="cd07377">
    <property type="entry name" value="WHTH_GntR"/>
    <property type="match status" value="1"/>
</dbReference>
<keyword evidence="6" id="KW-1185">Reference proteome</keyword>
<dbReference type="PANTHER" id="PTHR44846:SF17">
    <property type="entry name" value="GNTR-FAMILY TRANSCRIPTIONAL REGULATOR"/>
    <property type="match status" value="1"/>
</dbReference>
<dbReference type="Gene3D" id="1.10.10.10">
    <property type="entry name" value="Winged helix-like DNA-binding domain superfamily/Winged helix DNA-binding domain"/>
    <property type="match status" value="1"/>
</dbReference>
<evidence type="ECO:0000313" key="5">
    <source>
        <dbReference type="EMBL" id="TDE33900.1"/>
    </source>
</evidence>
<dbReference type="InterPro" id="IPR050679">
    <property type="entry name" value="Bact_HTH_transcr_reg"/>
</dbReference>
<keyword evidence="3" id="KW-0804">Transcription</keyword>
<dbReference type="SUPFAM" id="SSF46785">
    <property type="entry name" value="Winged helix' DNA-binding domain"/>
    <property type="match status" value="1"/>
</dbReference>
<evidence type="ECO:0000313" key="6">
    <source>
        <dbReference type="Proteomes" id="UP000295136"/>
    </source>
</evidence>
<dbReference type="GO" id="GO:0045892">
    <property type="term" value="P:negative regulation of DNA-templated transcription"/>
    <property type="evidence" value="ECO:0007669"/>
    <property type="project" value="TreeGrafter"/>
</dbReference>
<sequence>MYVVIDYSSGVPVYRQVANAIRDDITAGLYQPGAWLPSEAQLSQMYEVGRDTVREALAYLRAEGRITTIRKRGSMVTSEPERKSFTVRRGARAIARMPTPDERRDLATSSELREFGGMPEGVPVFEIIPGPRKHRRILRSDHVELVFDEPASAGDSGQQV</sequence>
<evidence type="ECO:0000256" key="3">
    <source>
        <dbReference type="ARBA" id="ARBA00023163"/>
    </source>
</evidence>
<evidence type="ECO:0000259" key="4">
    <source>
        <dbReference type="PROSITE" id="PS50949"/>
    </source>
</evidence>
<dbReference type="EMBL" id="SMLD01000153">
    <property type="protein sequence ID" value="TDE33900.1"/>
    <property type="molecule type" value="Genomic_DNA"/>
</dbReference>
<keyword evidence="2" id="KW-0238">DNA-binding</keyword>
<dbReference type="Pfam" id="PF00392">
    <property type="entry name" value="GntR"/>
    <property type="match status" value="1"/>
</dbReference>
<gene>
    <name evidence="5" type="ORF">E1295_37670</name>
</gene>
<evidence type="ECO:0000256" key="1">
    <source>
        <dbReference type="ARBA" id="ARBA00023015"/>
    </source>
</evidence>
<dbReference type="PROSITE" id="PS50949">
    <property type="entry name" value="HTH_GNTR"/>
    <property type="match status" value="1"/>
</dbReference>
<dbReference type="InterPro" id="IPR000524">
    <property type="entry name" value="Tscrpt_reg_HTH_GntR"/>
</dbReference>
<organism evidence="5 6">
    <name type="scientific">Nonomuraea mesophila</name>
    <dbReference type="NCBI Taxonomy" id="2530382"/>
    <lineage>
        <taxon>Bacteria</taxon>
        <taxon>Bacillati</taxon>
        <taxon>Actinomycetota</taxon>
        <taxon>Actinomycetes</taxon>
        <taxon>Streptosporangiales</taxon>
        <taxon>Streptosporangiaceae</taxon>
        <taxon>Nonomuraea</taxon>
    </lineage>
</organism>
<dbReference type="SMART" id="SM00345">
    <property type="entry name" value="HTH_GNTR"/>
    <property type="match status" value="1"/>
</dbReference>
<dbReference type="GO" id="GO:0003677">
    <property type="term" value="F:DNA binding"/>
    <property type="evidence" value="ECO:0007669"/>
    <property type="project" value="UniProtKB-KW"/>
</dbReference>
<dbReference type="AlphaFoldDB" id="A0A4R5EHU5"/>
<evidence type="ECO:0000256" key="2">
    <source>
        <dbReference type="ARBA" id="ARBA00023125"/>
    </source>
</evidence>
<feature type="domain" description="HTH gntR-type" evidence="4">
    <location>
        <begin position="11"/>
        <end position="79"/>
    </location>
</feature>
<dbReference type="InterPro" id="IPR036390">
    <property type="entry name" value="WH_DNA-bd_sf"/>
</dbReference>
<dbReference type="PANTHER" id="PTHR44846">
    <property type="entry name" value="MANNOSYL-D-GLYCERATE TRANSPORT/METABOLISM SYSTEM REPRESSOR MNGR-RELATED"/>
    <property type="match status" value="1"/>
</dbReference>
<proteinExistence type="predicted"/>